<protein>
    <recommendedName>
        <fullName evidence="15 16">Type III pantothenate kinase</fullName>
        <ecNumber evidence="6 16">2.7.1.33</ecNumber>
    </recommendedName>
    <alternativeName>
        <fullName evidence="16">PanK-III</fullName>
    </alternativeName>
    <alternativeName>
        <fullName evidence="16">Pantothenic acid kinase</fullName>
    </alternativeName>
</protein>
<evidence type="ECO:0000313" key="17">
    <source>
        <dbReference type="EMBL" id="MBO8449064.1"/>
    </source>
</evidence>
<evidence type="ECO:0000256" key="4">
    <source>
        <dbReference type="ARBA" id="ARBA00005225"/>
    </source>
</evidence>
<dbReference type="Gene3D" id="3.30.420.40">
    <property type="match status" value="1"/>
</dbReference>
<dbReference type="AlphaFoldDB" id="A0A9D9EPV4"/>
<evidence type="ECO:0000256" key="13">
    <source>
        <dbReference type="ARBA" id="ARBA00022993"/>
    </source>
</evidence>
<comment type="cofactor">
    <cofactor evidence="16">
        <name>NH4(+)</name>
        <dbReference type="ChEBI" id="CHEBI:28938"/>
    </cofactor>
    <cofactor evidence="16">
        <name>K(+)</name>
        <dbReference type="ChEBI" id="CHEBI:29103"/>
    </cofactor>
    <text evidence="16">A monovalent cation. Ammonium or potassium.</text>
</comment>
<dbReference type="Proteomes" id="UP000810252">
    <property type="component" value="Unassembled WGS sequence"/>
</dbReference>
<feature type="binding site" evidence="16">
    <location>
        <begin position="7"/>
        <end position="14"/>
    </location>
    <ligand>
        <name>ATP</name>
        <dbReference type="ChEBI" id="CHEBI:30616"/>
    </ligand>
</feature>
<reference evidence="17" key="1">
    <citation type="submission" date="2020-10" db="EMBL/GenBank/DDBJ databases">
        <authorList>
            <person name="Gilroy R."/>
        </authorList>
    </citation>
    <scope>NUCLEOTIDE SEQUENCE</scope>
    <source>
        <strain evidence="17">20514</strain>
    </source>
</reference>
<keyword evidence="12 16" id="KW-0630">Potassium</keyword>
<dbReference type="CDD" id="cd24015">
    <property type="entry name" value="ASKHA_NBD_PanK-III"/>
    <property type="match status" value="1"/>
</dbReference>
<evidence type="ECO:0000256" key="11">
    <source>
        <dbReference type="ARBA" id="ARBA00022840"/>
    </source>
</evidence>
<evidence type="ECO:0000256" key="2">
    <source>
        <dbReference type="ARBA" id="ARBA00001958"/>
    </source>
</evidence>
<dbReference type="EMBL" id="JADIMQ010000104">
    <property type="protein sequence ID" value="MBO8449064.1"/>
    <property type="molecule type" value="Genomic_DNA"/>
</dbReference>
<comment type="caution">
    <text evidence="17">The sequence shown here is derived from an EMBL/GenBank/DDBJ whole genome shotgun (WGS) entry which is preliminary data.</text>
</comment>
<evidence type="ECO:0000256" key="8">
    <source>
        <dbReference type="ARBA" id="ARBA00022679"/>
    </source>
</evidence>
<evidence type="ECO:0000256" key="15">
    <source>
        <dbReference type="ARBA" id="ARBA00040883"/>
    </source>
</evidence>
<proteinExistence type="inferred from homology"/>
<comment type="pathway">
    <text evidence="4 16">Cofactor biosynthesis; coenzyme A biosynthesis; CoA from (R)-pantothenate: step 1/5.</text>
</comment>
<keyword evidence="16" id="KW-0479">Metal-binding</keyword>
<dbReference type="GO" id="GO:0005737">
    <property type="term" value="C:cytoplasm"/>
    <property type="evidence" value="ECO:0007669"/>
    <property type="project" value="UniProtKB-SubCell"/>
</dbReference>
<dbReference type="NCBIfam" id="TIGR00671">
    <property type="entry name" value="baf"/>
    <property type="match status" value="1"/>
</dbReference>
<evidence type="ECO:0000256" key="12">
    <source>
        <dbReference type="ARBA" id="ARBA00022958"/>
    </source>
</evidence>
<keyword evidence="10 16" id="KW-0418">Kinase</keyword>
<keyword evidence="13 16" id="KW-0173">Coenzyme A biosynthesis</keyword>
<evidence type="ECO:0000256" key="10">
    <source>
        <dbReference type="ARBA" id="ARBA00022777"/>
    </source>
</evidence>
<comment type="caution">
    <text evidence="16">Lacks conserved residue(s) required for the propagation of feature annotation.</text>
</comment>
<accession>A0A9D9EPV4</accession>
<dbReference type="InterPro" id="IPR043129">
    <property type="entry name" value="ATPase_NBD"/>
</dbReference>
<feature type="active site" description="Proton acceptor" evidence="16">
    <location>
        <position position="96"/>
    </location>
</feature>
<dbReference type="PANTHER" id="PTHR34265">
    <property type="entry name" value="TYPE III PANTOTHENATE KINASE"/>
    <property type="match status" value="1"/>
</dbReference>
<dbReference type="SUPFAM" id="SSF53067">
    <property type="entry name" value="Actin-like ATPase domain"/>
    <property type="match status" value="2"/>
</dbReference>
<comment type="cofactor">
    <cofactor evidence="2">
        <name>K(+)</name>
        <dbReference type="ChEBI" id="CHEBI:29103"/>
    </cofactor>
</comment>
<dbReference type="PANTHER" id="PTHR34265:SF1">
    <property type="entry name" value="TYPE III PANTOTHENATE KINASE"/>
    <property type="match status" value="1"/>
</dbReference>
<evidence type="ECO:0000256" key="3">
    <source>
        <dbReference type="ARBA" id="ARBA00004496"/>
    </source>
</evidence>
<dbReference type="GO" id="GO:0046872">
    <property type="term" value="F:metal ion binding"/>
    <property type="evidence" value="ECO:0007669"/>
    <property type="project" value="UniProtKB-KW"/>
</dbReference>
<comment type="function">
    <text evidence="16">Catalyzes the phosphorylation of pantothenate (Pan), the first step in CoA biosynthesis.</text>
</comment>
<organism evidence="17 18">
    <name type="scientific">Candidatus Cryptobacteroides merdigallinarum</name>
    <dbReference type="NCBI Taxonomy" id="2840770"/>
    <lineage>
        <taxon>Bacteria</taxon>
        <taxon>Pseudomonadati</taxon>
        <taxon>Bacteroidota</taxon>
        <taxon>Bacteroidia</taxon>
        <taxon>Bacteroidales</taxon>
        <taxon>Candidatus Cryptobacteroides</taxon>
    </lineage>
</organism>
<name>A0A9D9EPV4_9BACT</name>
<gene>
    <name evidence="16" type="primary">coaX</name>
    <name evidence="17" type="ORF">IAC29_07335</name>
</gene>
<dbReference type="GO" id="GO:0005524">
    <property type="term" value="F:ATP binding"/>
    <property type="evidence" value="ECO:0007669"/>
    <property type="project" value="UniProtKB-UniRule"/>
</dbReference>
<evidence type="ECO:0000256" key="1">
    <source>
        <dbReference type="ARBA" id="ARBA00001206"/>
    </source>
</evidence>
<keyword evidence="7 16" id="KW-0963">Cytoplasm</keyword>
<dbReference type="InterPro" id="IPR004619">
    <property type="entry name" value="Type_III_PanK"/>
</dbReference>
<feature type="binding site" evidence="16">
    <location>
        <position position="120"/>
    </location>
    <ligand>
        <name>ATP</name>
        <dbReference type="ChEBI" id="CHEBI:30616"/>
    </ligand>
</feature>
<reference evidence="17" key="2">
    <citation type="journal article" date="2021" name="PeerJ">
        <title>Extensive microbial diversity within the chicken gut microbiome revealed by metagenomics and culture.</title>
        <authorList>
            <person name="Gilroy R."/>
            <person name="Ravi A."/>
            <person name="Getino M."/>
            <person name="Pursley I."/>
            <person name="Horton D.L."/>
            <person name="Alikhan N.F."/>
            <person name="Baker D."/>
            <person name="Gharbi K."/>
            <person name="Hall N."/>
            <person name="Watson M."/>
            <person name="Adriaenssens E.M."/>
            <person name="Foster-Nyarko E."/>
            <person name="Jarju S."/>
            <person name="Secka A."/>
            <person name="Antonio M."/>
            <person name="Oren A."/>
            <person name="Chaudhuri R.R."/>
            <person name="La Ragione R."/>
            <person name="Hildebrand F."/>
            <person name="Pallen M.J."/>
        </authorList>
    </citation>
    <scope>NUCLEOTIDE SEQUENCE</scope>
    <source>
        <strain evidence="17">20514</strain>
    </source>
</reference>
<comment type="catalytic activity">
    <reaction evidence="1 16">
        <text>(R)-pantothenate + ATP = (R)-4'-phosphopantothenate + ADP + H(+)</text>
        <dbReference type="Rhea" id="RHEA:16373"/>
        <dbReference type="ChEBI" id="CHEBI:10986"/>
        <dbReference type="ChEBI" id="CHEBI:15378"/>
        <dbReference type="ChEBI" id="CHEBI:29032"/>
        <dbReference type="ChEBI" id="CHEBI:30616"/>
        <dbReference type="ChEBI" id="CHEBI:456216"/>
        <dbReference type="EC" id="2.7.1.33"/>
    </reaction>
</comment>
<dbReference type="GO" id="GO:0004594">
    <property type="term" value="F:pantothenate kinase activity"/>
    <property type="evidence" value="ECO:0007669"/>
    <property type="project" value="UniProtKB-UniRule"/>
</dbReference>
<comment type="subunit">
    <text evidence="5 16">Homodimer.</text>
</comment>
<comment type="subcellular location">
    <subcellularLocation>
        <location evidence="3 16">Cytoplasm</location>
    </subcellularLocation>
</comment>
<sequence>MPNLVVDIGNTALKAAYADGVTLGKTYRYQGERMIDFILSLTVKNRPDVLVVASVRGTGDSDRDRLAGACGRLVLIDSGDSGLYSSMGIPPYLSPDRLASIVAARYLFKGKGCTVFDFGTTLTVDFVGPDGKYSGGNISPGCRTRFKALNRYSRTLPLLDTPDTVEPAGTSLVSSIESGVISGIIFELQGYFAMNPENIAVFTGGDAIYFAKRVKNAIFVVCNLVLMGLAIVADEYVE</sequence>
<evidence type="ECO:0000256" key="9">
    <source>
        <dbReference type="ARBA" id="ARBA00022741"/>
    </source>
</evidence>
<dbReference type="HAMAP" id="MF_01274">
    <property type="entry name" value="Pantothen_kinase_3"/>
    <property type="match status" value="1"/>
</dbReference>
<dbReference type="EC" id="2.7.1.33" evidence="6 16"/>
<evidence type="ECO:0000313" key="18">
    <source>
        <dbReference type="Proteomes" id="UP000810252"/>
    </source>
</evidence>
<comment type="similarity">
    <text evidence="14 16">Belongs to the type III pantothenate kinase family.</text>
</comment>
<evidence type="ECO:0000256" key="7">
    <source>
        <dbReference type="ARBA" id="ARBA00022490"/>
    </source>
</evidence>
<evidence type="ECO:0000256" key="14">
    <source>
        <dbReference type="ARBA" id="ARBA00038036"/>
    </source>
</evidence>
<keyword evidence="9 16" id="KW-0547">Nucleotide-binding</keyword>
<evidence type="ECO:0000256" key="16">
    <source>
        <dbReference type="HAMAP-Rule" id="MF_01274"/>
    </source>
</evidence>
<feature type="binding site" evidence="16">
    <location>
        <position position="117"/>
    </location>
    <ligand>
        <name>K(+)</name>
        <dbReference type="ChEBI" id="CHEBI:29103"/>
    </ligand>
</feature>
<dbReference type="Pfam" id="PF03309">
    <property type="entry name" value="Pan_kinase"/>
    <property type="match status" value="1"/>
</dbReference>
<keyword evidence="8 16" id="KW-0808">Transferase</keyword>
<keyword evidence="11 16" id="KW-0067">ATP-binding</keyword>
<evidence type="ECO:0000256" key="6">
    <source>
        <dbReference type="ARBA" id="ARBA00012102"/>
    </source>
</evidence>
<dbReference type="GO" id="GO:0015937">
    <property type="term" value="P:coenzyme A biosynthetic process"/>
    <property type="evidence" value="ECO:0007669"/>
    <property type="project" value="UniProtKB-UniRule"/>
</dbReference>
<evidence type="ECO:0000256" key="5">
    <source>
        <dbReference type="ARBA" id="ARBA00011738"/>
    </source>
</evidence>